<dbReference type="Gene3D" id="3.90.550.50">
    <property type="match status" value="1"/>
</dbReference>
<dbReference type="GO" id="GO:0016757">
    <property type="term" value="F:glycosyltransferase activity"/>
    <property type="evidence" value="ECO:0007669"/>
    <property type="project" value="UniProtKB-KW"/>
</dbReference>
<evidence type="ECO:0000256" key="4">
    <source>
        <dbReference type="ARBA" id="ARBA00022692"/>
    </source>
</evidence>
<dbReference type="EMBL" id="LCZI01000627">
    <property type="protein sequence ID" value="KKZ65507.1"/>
    <property type="molecule type" value="Genomic_DNA"/>
</dbReference>
<dbReference type="GO" id="GO:0016020">
    <property type="term" value="C:membrane"/>
    <property type="evidence" value="ECO:0007669"/>
    <property type="project" value="UniProtKB-SubCell"/>
</dbReference>
<keyword evidence="3" id="KW-0808">Transferase</keyword>
<dbReference type="OrthoDB" id="414175at2759"/>
<dbReference type="InterPro" id="IPR003378">
    <property type="entry name" value="Fringe-like_glycosylTrfase"/>
</dbReference>
<feature type="compositionally biased region" description="Pro residues" evidence="9">
    <location>
        <begin position="49"/>
        <end position="66"/>
    </location>
</feature>
<evidence type="ECO:0000256" key="1">
    <source>
        <dbReference type="ARBA" id="ARBA00004606"/>
    </source>
</evidence>
<feature type="region of interest" description="Disordered" evidence="9">
    <location>
        <begin position="42"/>
        <end position="76"/>
    </location>
</feature>
<evidence type="ECO:0000259" key="11">
    <source>
        <dbReference type="Pfam" id="PF02434"/>
    </source>
</evidence>
<keyword evidence="7 10" id="KW-0472">Membrane</keyword>
<evidence type="ECO:0000256" key="6">
    <source>
        <dbReference type="ARBA" id="ARBA00022989"/>
    </source>
</evidence>
<comment type="subcellular location">
    <subcellularLocation>
        <location evidence="8">Endomembrane system</location>
        <topology evidence="8">Single-pass membrane protein</topology>
    </subcellularLocation>
    <subcellularLocation>
        <location evidence="1">Membrane</location>
        <topology evidence="1">Single-pass type II membrane protein</topology>
    </subcellularLocation>
</comment>
<evidence type="ECO:0000256" key="10">
    <source>
        <dbReference type="SAM" id="Phobius"/>
    </source>
</evidence>
<dbReference type="Pfam" id="PF02434">
    <property type="entry name" value="Fringe"/>
    <property type="match status" value="1"/>
</dbReference>
<proteinExistence type="predicted"/>
<accession>A0A0G2I4H7</accession>
<dbReference type="GO" id="GO:0012505">
    <property type="term" value="C:endomembrane system"/>
    <property type="evidence" value="ECO:0007669"/>
    <property type="project" value="UniProtKB-SubCell"/>
</dbReference>
<dbReference type="Proteomes" id="UP000034164">
    <property type="component" value="Unassembled WGS sequence"/>
</dbReference>
<keyword evidence="2" id="KW-0328">Glycosyltransferase</keyword>
<evidence type="ECO:0000313" key="12">
    <source>
        <dbReference type="EMBL" id="KKZ65507.1"/>
    </source>
</evidence>
<feature type="transmembrane region" description="Helical" evidence="10">
    <location>
        <begin position="6"/>
        <end position="25"/>
    </location>
</feature>
<dbReference type="VEuPathDB" id="FungiDB:EMCG_08646"/>
<evidence type="ECO:0000256" key="9">
    <source>
        <dbReference type="SAM" id="MobiDB-lite"/>
    </source>
</evidence>
<dbReference type="PANTHER" id="PTHR10811">
    <property type="entry name" value="FRINGE-RELATED"/>
    <property type="match status" value="1"/>
</dbReference>
<evidence type="ECO:0000256" key="7">
    <source>
        <dbReference type="ARBA" id="ARBA00023136"/>
    </source>
</evidence>
<evidence type="ECO:0000256" key="3">
    <source>
        <dbReference type="ARBA" id="ARBA00022679"/>
    </source>
</evidence>
<evidence type="ECO:0000256" key="2">
    <source>
        <dbReference type="ARBA" id="ARBA00022676"/>
    </source>
</evidence>
<keyword evidence="4 10" id="KW-0812">Transmembrane</keyword>
<evidence type="ECO:0000313" key="13">
    <source>
        <dbReference type="Proteomes" id="UP000034164"/>
    </source>
</evidence>
<reference evidence="13" key="1">
    <citation type="journal article" date="2015" name="PLoS Genet.">
        <title>The dynamic genome and transcriptome of the human fungal pathogen Blastomyces and close relative Emmonsia.</title>
        <authorList>
            <person name="Munoz J.F."/>
            <person name="Gauthier G.M."/>
            <person name="Desjardins C.A."/>
            <person name="Gallo J.E."/>
            <person name="Holder J."/>
            <person name="Sullivan T.D."/>
            <person name="Marty A.J."/>
            <person name="Carmen J.C."/>
            <person name="Chen Z."/>
            <person name="Ding L."/>
            <person name="Gujja S."/>
            <person name="Magrini V."/>
            <person name="Misas E."/>
            <person name="Mitreva M."/>
            <person name="Priest M."/>
            <person name="Saif S."/>
            <person name="Whiston E.A."/>
            <person name="Young S."/>
            <person name="Zeng Q."/>
            <person name="Goldman W.E."/>
            <person name="Mardis E.R."/>
            <person name="Taylor J.W."/>
            <person name="McEwen J.G."/>
            <person name="Clay O.K."/>
            <person name="Klein B.S."/>
            <person name="Cuomo C.A."/>
        </authorList>
    </citation>
    <scope>NUCLEOTIDE SEQUENCE [LARGE SCALE GENOMIC DNA]</scope>
    <source>
        <strain evidence="13">UAMH 3008</strain>
    </source>
</reference>
<keyword evidence="5" id="KW-0735">Signal-anchor</keyword>
<evidence type="ECO:0000256" key="8">
    <source>
        <dbReference type="ARBA" id="ARBA00037847"/>
    </source>
</evidence>
<gene>
    <name evidence="12" type="ORF">EMCG_08646</name>
</gene>
<keyword evidence="6 10" id="KW-1133">Transmembrane helix</keyword>
<comment type="caution">
    <text evidence="12">The sequence shown here is derived from an EMBL/GenBank/DDBJ whole genome shotgun (WGS) entry which is preliminary data.</text>
</comment>
<protein>
    <recommendedName>
        <fullName evidence="11">Fringe-like glycosyltransferase domain-containing protein</fullName>
    </recommendedName>
</protein>
<dbReference type="AlphaFoldDB" id="A0A0G2I4H7"/>
<feature type="domain" description="Fringe-like glycosyltransferase" evidence="11">
    <location>
        <begin position="257"/>
        <end position="361"/>
    </location>
</feature>
<evidence type="ECO:0000256" key="5">
    <source>
        <dbReference type="ARBA" id="ARBA00022968"/>
    </source>
</evidence>
<sequence>MPPVRLKALTPVIAIVLITLFFWGVDRYDRAALARFTHPLDRLSSSKNHPPPSPASPASPAPPPPLSSSQAKIQTKTPDQLCDTALSYTPPLSFPEWLIGKNYTRTYLRPHHLAPETKFKSIETIDQQVLQPFRPVDRGMRVPVVDPHDPWPCPNVIDVDVAADYTMEETSNLLFGLATTVDRLRRLLPALLYSYGSTKASLLVLVPSDTKNIAEHEAYFRNAGLDITLQTSPLPFTARYFGLVEGFTDFIKNHRPNTTWVSFVDDDTFFLSLATVAKKLSTFDASQKVYIGALSEASWQVDTFGQIGFGGAGVFVSVPLLEKLHGAYDTCQSWGEQPGDQKLAQCIDKFGDTTLTLWDSLYQMDMRGAVDGLYESGRQIHTLHHWGSWYKKDVVKMSTVAAAAGRQSILRRFRFDEFITIDDATGTTKRSFWVLTNGYSLVKYTMNARLSPHAVNFDKTEKTWDEDQRGYEKRLGPLRPKQQPGIKKERWMLLESVVVGDNVHQSYANDAGGARSVIELVWLGPAGGGGAGVGV</sequence>
<name>A0A0G2I4H7_9EURO</name>
<organism evidence="12 13">
    <name type="scientific">[Emmonsia] crescens</name>
    <dbReference type="NCBI Taxonomy" id="73230"/>
    <lineage>
        <taxon>Eukaryota</taxon>
        <taxon>Fungi</taxon>
        <taxon>Dikarya</taxon>
        <taxon>Ascomycota</taxon>
        <taxon>Pezizomycotina</taxon>
        <taxon>Eurotiomycetes</taxon>
        <taxon>Eurotiomycetidae</taxon>
        <taxon>Onygenales</taxon>
        <taxon>Ajellomycetaceae</taxon>
        <taxon>Emergomyces</taxon>
    </lineage>
</organism>